<protein>
    <submittedName>
        <fullName evidence="1">GH10390</fullName>
    </submittedName>
</protein>
<accession>B4JEC8</accession>
<dbReference type="PhylomeDB" id="B4JEC8"/>
<dbReference type="Proteomes" id="UP000001070">
    <property type="component" value="Unassembled WGS sequence"/>
</dbReference>
<evidence type="ECO:0000313" key="2">
    <source>
        <dbReference type="Proteomes" id="UP000001070"/>
    </source>
</evidence>
<dbReference type="EMBL" id="CH916368">
    <property type="protein sequence ID" value="EDW03648.1"/>
    <property type="molecule type" value="Genomic_DNA"/>
</dbReference>
<evidence type="ECO:0000313" key="1">
    <source>
        <dbReference type="EMBL" id="EDW03648.1"/>
    </source>
</evidence>
<keyword evidence="2" id="KW-1185">Reference proteome</keyword>
<reference evidence="1 2" key="1">
    <citation type="journal article" date="2007" name="Nature">
        <title>Evolution of genes and genomes on the Drosophila phylogeny.</title>
        <authorList>
            <consortium name="Drosophila 12 Genomes Consortium"/>
            <person name="Clark A.G."/>
            <person name="Eisen M.B."/>
            <person name="Smith D.R."/>
            <person name="Bergman C.M."/>
            <person name="Oliver B."/>
            <person name="Markow T.A."/>
            <person name="Kaufman T.C."/>
            <person name="Kellis M."/>
            <person name="Gelbart W."/>
            <person name="Iyer V.N."/>
            <person name="Pollard D.A."/>
            <person name="Sackton T.B."/>
            <person name="Larracuente A.M."/>
            <person name="Singh N.D."/>
            <person name="Abad J.P."/>
            <person name="Abt D.N."/>
            <person name="Adryan B."/>
            <person name="Aguade M."/>
            <person name="Akashi H."/>
            <person name="Anderson W.W."/>
            <person name="Aquadro C.F."/>
            <person name="Ardell D.H."/>
            <person name="Arguello R."/>
            <person name="Artieri C.G."/>
            <person name="Barbash D.A."/>
            <person name="Barker D."/>
            <person name="Barsanti P."/>
            <person name="Batterham P."/>
            <person name="Batzoglou S."/>
            <person name="Begun D."/>
            <person name="Bhutkar A."/>
            <person name="Blanco E."/>
            <person name="Bosak S.A."/>
            <person name="Bradley R.K."/>
            <person name="Brand A.D."/>
            <person name="Brent M.R."/>
            <person name="Brooks A.N."/>
            <person name="Brown R.H."/>
            <person name="Butlin R.K."/>
            <person name="Caggese C."/>
            <person name="Calvi B.R."/>
            <person name="Bernardo de Carvalho A."/>
            <person name="Caspi A."/>
            <person name="Castrezana S."/>
            <person name="Celniker S.E."/>
            <person name="Chang J.L."/>
            <person name="Chapple C."/>
            <person name="Chatterji S."/>
            <person name="Chinwalla A."/>
            <person name="Civetta A."/>
            <person name="Clifton S.W."/>
            <person name="Comeron J.M."/>
            <person name="Costello J.C."/>
            <person name="Coyne J.A."/>
            <person name="Daub J."/>
            <person name="David R.G."/>
            <person name="Delcher A.L."/>
            <person name="Delehaunty K."/>
            <person name="Do C.B."/>
            <person name="Ebling H."/>
            <person name="Edwards K."/>
            <person name="Eickbush T."/>
            <person name="Evans J.D."/>
            <person name="Filipski A."/>
            <person name="Findeiss S."/>
            <person name="Freyhult E."/>
            <person name="Fulton L."/>
            <person name="Fulton R."/>
            <person name="Garcia A.C."/>
            <person name="Gardiner A."/>
            <person name="Garfield D.A."/>
            <person name="Garvin B.E."/>
            <person name="Gibson G."/>
            <person name="Gilbert D."/>
            <person name="Gnerre S."/>
            <person name="Godfrey J."/>
            <person name="Good R."/>
            <person name="Gotea V."/>
            <person name="Gravely B."/>
            <person name="Greenberg A.J."/>
            <person name="Griffiths-Jones S."/>
            <person name="Gross S."/>
            <person name="Guigo R."/>
            <person name="Gustafson E.A."/>
            <person name="Haerty W."/>
            <person name="Hahn M.W."/>
            <person name="Halligan D.L."/>
            <person name="Halpern A.L."/>
            <person name="Halter G.M."/>
            <person name="Han M.V."/>
            <person name="Heger A."/>
            <person name="Hillier L."/>
            <person name="Hinrichs A.S."/>
            <person name="Holmes I."/>
            <person name="Hoskins R.A."/>
            <person name="Hubisz M.J."/>
            <person name="Hultmark D."/>
            <person name="Huntley M.A."/>
            <person name="Jaffe D.B."/>
            <person name="Jagadeeshan S."/>
            <person name="Jeck W.R."/>
            <person name="Johnson J."/>
            <person name="Jones C.D."/>
            <person name="Jordan W.C."/>
            <person name="Karpen G.H."/>
            <person name="Kataoka E."/>
            <person name="Keightley P.D."/>
            <person name="Kheradpour P."/>
            <person name="Kirkness E.F."/>
            <person name="Koerich L.B."/>
            <person name="Kristiansen K."/>
            <person name="Kudrna D."/>
            <person name="Kulathinal R.J."/>
            <person name="Kumar S."/>
            <person name="Kwok R."/>
            <person name="Lander E."/>
            <person name="Langley C.H."/>
            <person name="Lapoint R."/>
            <person name="Lazzaro B.P."/>
            <person name="Lee S.J."/>
            <person name="Levesque L."/>
            <person name="Li R."/>
            <person name="Lin C.F."/>
            <person name="Lin M.F."/>
            <person name="Lindblad-Toh K."/>
            <person name="Llopart A."/>
            <person name="Long M."/>
            <person name="Low L."/>
            <person name="Lozovsky E."/>
            <person name="Lu J."/>
            <person name="Luo M."/>
            <person name="Machado C.A."/>
            <person name="Makalowski W."/>
            <person name="Marzo M."/>
            <person name="Matsuda M."/>
            <person name="Matzkin L."/>
            <person name="McAllister B."/>
            <person name="McBride C.S."/>
            <person name="McKernan B."/>
            <person name="McKernan K."/>
            <person name="Mendez-Lago M."/>
            <person name="Minx P."/>
            <person name="Mollenhauer M.U."/>
            <person name="Montooth K."/>
            <person name="Mount S.M."/>
            <person name="Mu X."/>
            <person name="Myers E."/>
            <person name="Negre B."/>
            <person name="Newfeld S."/>
            <person name="Nielsen R."/>
            <person name="Noor M.A."/>
            <person name="O'Grady P."/>
            <person name="Pachter L."/>
            <person name="Papaceit M."/>
            <person name="Parisi M.J."/>
            <person name="Parisi M."/>
            <person name="Parts L."/>
            <person name="Pedersen J.S."/>
            <person name="Pesole G."/>
            <person name="Phillippy A.M."/>
            <person name="Ponting C.P."/>
            <person name="Pop M."/>
            <person name="Porcelli D."/>
            <person name="Powell J.R."/>
            <person name="Prohaska S."/>
            <person name="Pruitt K."/>
            <person name="Puig M."/>
            <person name="Quesneville H."/>
            <person name="Ram K.R."/>
            <person name="Rand D."/>
            <person name="Rasmussen M.D."/>
            <person name="Reed L.K."/>
            <person name="Reenan R."/>
            <person name="Reily A."/>
            <person name="Remington K.A."/>
            <person name="Rieger T.T."/>
            <person name="Ritchie M.G."/>
            <person name="Robin C."/>
            <person name="Rogers Y.H."/>
            <person name="Rohde C."/>
            <person name="Rozas J."/>
            <person name="Rubenfield M.J."/>
            <person name="Ruiz A."/>
            <person name="Russo S."/>
            <person name="Salzberg S.L."/>
            <person name="Sanchez-Gracia A."/>
            <person name="Saranga D.J."/>
            <person name="Sato H."/>
            <person name="Schaeffer S.W."/>
            <person name="Schatz M.C."/>
            <person name="Schlenke T."/>
            <person name="Schwartz R."/>
            <person name="Segarra C."/>
            <person name="Singh R.S."/>
            <person name="Sirot L."/>
            <person name="Sirota M."/>
            <person name="Sisneros N.B."/>
            <person name="Smith C.D."/>
            <person name="Smith T.F."/>
            <person name="Spieth J."/>
            <person name="Stage D.E."/>
            <person name="Stark A."/>
            <person name="Stephan W."/>
            <person name="Strausberg R.L."/>
            <person name="Strempel S."/>
            <person name="Sturgill D."/>
            <person name="Sutton G."/>
            <person name="Sutton G.G."/>
            <person name="Tao W."/>
            <person name="Teichmann S."/>
            <person name="Tobari Y.N."/>
            <person name="Tomimura Y."/>
            <person name="Tsolas J.M."/>
            <person name="Valente V.L."/>
            <person name="Venter E."/>
            <person name="Venter J.C."/>
            <person name="Vicario S."/>
            <person name="Vieira F.G."/>
            <person name="Vilella A.J."/>
            <person name="Villasante A."/>
            <person name="Walenz B."/>
            <person name="Wang J."/>
            <person name="Wasserman M."/>
            <person name="Watts T."/>
            <person name="Wilson D."/>
            <person name="Wilson R.K."/>
            <person name="Wing R.A."/>
            <person name="Wolfner M.F."/>
            <person name="Wong A."/>
            <person name="Wong G.K."/>
            <person name="Wu C.I."/>
            <person name="Wu G."/>
            <person name="Yamamoto D."/>
            <person name="Yang H.P."/>
            <person name="Yang S.P."/>
            <person name="Yorke J.A."/>
            <person name="Yoshida K."/>
            <person name="Zdobnov E."/>
            <person name="Zhang P."/>
            <person name="Zhang Y."/>
            <person name="Zimin A.V."/>
            <person name="Baldwin J."/>
            <person name="Abdouelleil A."/>
            <person name="Abdulkadir J."/>
            <person name="Abebe A."/>
            <person name="Abera B."/>
            <person name="Abreu J."/>
            <person name="Acer S.C."/>
            <person name="Aftuck L."/>
            <person name="Alexander A."/>
            <person name="An P."/>
            <person name="Anderson E."/>
            <person name="Anderson S."/>
            <person name="Arachi H."/>
            <person name="Azer M."/>
            <person name="Bachantsang P."/>
            <person name="Barry A."/>
            <person name="Bayul T."/>
            <person name="Berlin A."/>
            <person name="Bessette D."/>
            <person name="Bloom T."/>
            <person name="Blye J."/>
            <person name="Boguslavskiy L."/>
            <person name="Bonnet C."/>
            <person name="Boukhgalter B."/>
            <person name="Bourzgui I."/>
            <person name="Brown A."/>
            <person name="Cahill P."/>
            <person name="Channer S."/>
            <person name="Cheshatsang Y."/>
            <person name="Chuda L."/>
            <person name="Citroen M."/>
            <person name="Collymore A."/>
            <person name="Cooke P."/>
            <person name="Costello M."/>
            <person name="D'Aco K."/>
            <person name="Daza R."/>
            <person name="De Haan G."/>
            <person name="DeGray S."/>
            <person name="DeMaso C."/>
            <person name="Dhargay N."/>
            <person name="Dooley K."/>
            <person name="Dooley E."/>
            <person name="Doricent M."/>
            <person name="Dorje P."/>
            <person name="Dorjee K."/>
            <person name="Dupes A."/>
            <person name="Elong R."/>
            <person name="Falk J."/>
            <person name="Farina A."/>
            <person name="Faro S."/>
            <person name="Ferguson D."/>
            <person name="Fisher S."/>
            <person name="Foley C.D."/>
            <person name="Franke A."/>
            <person name="Friedrich D."/>
            <person name="Gadbois L."/>
            <person name="Gearin G."/>
            <person name="Gearin C.R."/>
            <person name="Giannoukos G."/>
            <person name="Goode T."/>
            <person name="Graham J."/>
            <person name="Grandbois E."/>
            <person name="Grewal S."/>
            <person name="Gyaltsen K."/>
            <person name="Hafez N."/>
            <person name="Hagos B."/>
            <person name="Hall J."/>
            <person name="Henson C."/>
            <person name="Hollinger A."/>
            <person name="Honan T."/>
            <person name="Huard M.D."/>
            <person name="Hughes L."/>
            <person name="Hurhula B."/>
            <person name="Husby M.E."/>
            <person name="Kamat A."/>
            <person name="Kanga B."/>
            <person name="Kashin S."/>
            <person name="Khazanovich D."/>
            <person name="Kisner P."/>
            <person name="Lance K."/>
            <person name="Lara M."/>
            <person name="Lee W."/>
            <person name="Lennon N."/>
            <person name="Letendre F."/>
            <person name="LeVine R."/>
            <person name="Lipovsky A."/>
            <person name="Liu X."/>
            <person name="Liu J."/>
            <person name="Liu S."/>
            <person name="Lokyitsang T."/>
            <person name="Lokyitsang Y."/>
            <person name="Lubonja R."/>
            <person name="Lui A."/>
            <person name="MacDonald P."/>
            <person name="Magnisalis V."/>
            <person name="Maru K."/>
            <person name="Matthews C."/>
            <person name="McCusker W."/>
            <person name="McDonough S."/>
            <person name="Mehta T."/>
            <person name="Meldrim J."/>
            <person name="Meneus L."/>
            <person name="Mihai O."/>
            <person name="Mihalev A."/>
            <person name="Mihova T."/>
            <person name="Mittelman R."/>
            <person name="Mlenga V."/>
            <person name="Montmayeur A."/>
            <person name="Mulrain L."/>
            <person name="Navidi A."/>
            <person name="Naylor J."/>
            <person name="Negash T."/>
            <person name="Nguyen T."/>
            <person name="Nguyen N."/>
            <person name="Nicol R."/>
            <person name="Norbu C."/>
            <person name="Norbu N."/>
            <person name="Novod N."/>
            <person name="O'Neill B."/>
            <person name="Osman S."/>
            <person name="Markiewicz E."/>
            <person name="Oyono O.L."/>
            <person name="Patti C."/>
            <person name="Phunkhang P."/>
            <person name="Pierre F."/>
            <person name="Priest M."/>
            <person name="Raghuraman S."/>
            <person name="Rege F."/>
            <person name="Reyes R."/>
            <person name="Rise C."/>
            <person name="Rogov P."/>
            <person name="Ross K."/>
            <person name="Ryan E."/>
            <person name="Settipalli S."/>
            <person name="Shea T."/>
            <person name="Sherpa N."/>
            <person name="Shi L."/>
            <person name="Shih D."/>
            <person name="Sparrow T."/>
            <person name="Spaulding J."/>
            <person name="Stalker J."/>
            <person name="Stange-Thomann N."/>
            <person name="Stavropoulos S."/>
            <person name="Stone C."/>
            <person name="Strader C."/>
            <person name="Tesfaye S."/>
            <person name="Thomson T."/>
            <person name="Thoulutsang Y."/>
            <person name="Thoulutsang D."/>
            <person name="Topham K."/>
            <person name="Topping I."/>
            <person name="Tsamla T."/>
            <person name="Vassiliev H."/>
            <person name="Vo A."/>
            <person name="Wangchuk T."/>
            <person name="Wangdi T."/>
            <person name="Weiand M."/>
            <person name="Wilkinson J."/>
            <person name="Wilson A."/>
            <person name="Yadav S."/>
            <person name="Young G."/>
            <person name="Yu Q."/>
            <person name="Zembek L."/>
            <person name="Zhong D."/>
            <person name="Zimmer A."/>
            <person name="Zwirko Z."/>
            <person name="Jaffe D.B."/>
            <person name="Alvarez P."/>
            <person name="Brockman W."/>
            <person name="Butler J."/>
            <person name="Chin C."/>
            <person name="Gnerre S."/>
            <person name="Grabherr M."/>
            <person name="Kleber M."/>
            <person name="Mauceli E."/>
            <person name="MacCallum I."/>
        </authorList>
    </citation>
    <scope>NUCLEOTIDE SEQUENCE [LARGE SCALE GENOMIC DNA]</scope>
    <source>
        <strain evidence="2">Tucson 15287-2541.00</strain>
    </source>
</reference>
<gene>
    <name evidence="1" type="primary">Dgri\GH10390</name>
    <name evidence="1" type="ORF">Dgri_GH10390</name>
</gene>
<proteinExistence type="predicted"/>
<name>B4JEC8_DROGR</name>
<dbReference type="AlphaFoldDB" id="B4JEC8"/>
<dbReference type="HOGENOM" id="CLU_2852018_0_0_1"/>
<organism evidence="2">
    <name type="scientific">Drosophila grimshawi</name>
    <name type="common">Hawaiian fruit fly</name>
    <name type="synonym">Idiomyia grimshawi</name>
    <dbReference type="NCBI Taxonomy" id="7222"/>
    <lineage>
        <taxon>Eukaryota</taxon>
        <taxon>Metazoa</taxon>
        <taxon>Ecdysozoa</taxon>
        <taxon>Arthropoda</taxon>
        <taxon>Hexapoda</taxon>
        <taxon>Insecta</taxon>
        <taxon>Pterygota</taxon>
        <taxon>Neoptera</taxon>
        <taxon>Endopterygota</taxon>
        <taxon>Diptera</taxon>
        <taxon>Brachycera</taxon>
        <taxon>Muscomorpha</taxon>
        <taxon>Ephydroidea</taxon>
        <taxon>Drosophilidae</taxon>
        <taxon>Drosophila</taxon>
        <taxon>Hawaiian Drosophila</taxon>
    </lineage>
</organism>
<sequence>MTGQVSKPPSDPRPLDGCLSVCVCMCVFVRESFPSCWSMCVRACRLVFVIRGSMSSIKIYLSDFS</sequence>
<dbReference type="InParanoid" id="B4JEC8"/>